<dbReference type="Proteomes" id="UP000319927">
    <property type="component" value="Unassembled WGS sequence"/>
</dbReference>
<keyword evidence="1" id="KW-0472">Membrane</keyword>
<name>A0A561WVE9_9ACTN</name>
<dbReference type="AlphaFoldDB" id="A0A561WVE9"/>
<proteinExistence type="predicted"/>
<dbReference type="EMBL" id="VIXA01000001">
    <property type="protein sequence ID" value="TWG27842.1"/>
    <property type="molecule type" value="Genomic_DNA"/>
</dbReference>
<keyword evidence="1" id="KW-1133">Transmembrane helix</keyword>
<reference evidence="2 3" key="1">
    <citation type="submission" date="2019-06" db="EMBL/GenBank/DDBJ databases">
        <title>Sequencing the genomes of 1000 actinobacteria strains.</title>
        <authorList>
            <person name="Klenk H.-P."/>
        </authorList>
    </citation>
    <scope>NUCLEOTIDE SEQUENCE [LARGE SCALE GENOMIC DNA]</scope>
    <source>
        <strain evidence="2 3">DSM 102131</strain>
    </source>
</reference>
<feature type="transmembrane region" description="Helical" evidence="1">
    <location>
        <begin position="32"/>
        <end position="48"/>
    </location>
</feature>
<keyword evidence="3" id="KW-1185">Reference proteome</keyword>
<evidence type="ECO:0000313" key="3">
    <source>
        <dbReference type="Proteomes" id="UP000319927"/>
    </source>
</evidence>
<keyword evidence="1" id="KW-0812">Transmembrane</keyword>
<evidence type="ECO:0000313" key="2">
    <source>
        <dbReference type="EMBL" id="TWG27842.1"/>
    </source>
</evidence>
<gene>
    <name evidence="2" type="ORF">FHX75_11991</name>
</gene>
<comment type="caution">
    <text evidence="2">The sequence shown here is derived from an EMBL/GenBank/DDBJ whole genome shotgun (WGS) entry which is preliminary data.</text>
</comment>
<sequence>MRTFLAVLAGLAVIYFGATGRSADEGGGISGGVVLLALAAALLVWNLTKPGDKPVK</sequence>
<organism evidence="2 3">
    <name type="scientific">Micromonospora palomenae</name>
    <dbReference type="NCBI Taxonomy" id="1461247"/>
    <lineage>
        <taxon>Bacteria</taxon>
        <taxon>Bacillati</taxon>
        <taxon>Actinomycetota</taxon>
        <taxon>Actinomycetes</taxon>
        <taxon>Micromonosporales</taxon>
        <taxon>Micromonosporaceae</taxon>
        <taxon>Micromonospora</taxon>
    </lineage>
</organism>
<accession>A0A561WVE9</accession>
<protein>
    <submittedName>
        <fullName evidence="2">Uncharacterized protein</fullName>
    </submittedName>
</protein>
<evidence type="ECO:0000256" key="1">
    <source>
        <dbReference type="SAM" id="Phobius"/>
    </source>
</evidence>